<keyword evidence="4" id="KW-0479">Metal-binding</keyword>
<comment type="catalytic activity">
    <reaction evidence="1">
        <text>S-ubiquitinyl-[E2 ubiquitin-conjugating enzyme]-L-cysteine + [acceptor protein]-L-lysine = [E2 ubiquitin-conjugating enzyme]-L-cysteine + N(6)-ubiquitinyl-[acceptor protein]-L-lysine.</text>
        <dbReference type="EC" id="2.3.2.27"/>
    </reaction>
</comment>
<comment type="caution">
    <text evidence="9">The sequence shown here is derived from an EMBL/GenBank/DDBJ whole genome shotgun (WGS) entry which is preliminary data.</text>
</comment>
<keyword evidence="7" id="KW-0862">Zinc</keyword>
<gene>
    <name evidence="9" type="ORF">VNO77_00002</name>
</gene>
<keyword evidence="10" id="KW-1185">Reference proteome</keyword>
<keyword evidence="6" id="KW-0833">Ubl conjugation pathway</keyword>
<dbReference type="Pfam" id="PF14369">
    <property type="entry name" value="Zn_ribbon_19"/>
    <property type="match status" value="1"/>
</dbReference>
<evidence type="ECO:0000256" key="7">
    <source>
        <dbReference type="ARBA" id="ARBA00022833"/>
    </source>
</evidence>
<dbReference type="Proteomes" id="UP001367508">
    <property type="component" value="Unassembled WGS sequence"/>
</dbReference>
<evidence type="ECO:0000313" key="10">
    <source>
        <dbReference type="Proteomes" id="UP001367508"/>
    </source>
</evidence>
<feature type="domain" description="E3 ubiquitin-protein ligase RNF126-like zinc-ribbon" evidence="8">
    <location>
        <begin position="14"/>
        <end position="45"/>
    </location>
</feature>
<evidence type="ECO:0000256" key="5">
    <source>
        <dbReference type="ARBA" id="ARBA00022771"/>
    </source>
</evidence>
<keyword evidence="5" id="KW-0863">Zinc-finger</keyword>
<name>A0AAN9MPA2_CANGL</name>
<sequence length="298" mass="32294">MSSAGGGVTSNAPQRYFCYECNRTVSIAPSSDLVCPNCNGGFVEEVENPNPNAPHPLSFTYEFGGDDLPTLFGGRSPPFGDADAFNPLVFLQNYIQTLRAGGANVQFVIDNSGDPSGAFRLPTNLNLGDYFFGPGLEQLIQHLAENDPNRVRCVKTRSSSGNWRNRCPVNTFIIPIASYLGWNCTILVPCVDMSYQLTILIMSKGLEGLAAYLQLVILLVIQTPRSHPGSGGLGFLCPGPLGSFLPLPRQAITTVTIVGNQIKILSQKPGKKILIESHQCFICMKNVSNLQHCLIEIS</sequence>
<dbReference type="AlphaFoldDB" id="A0AAN9MPA2"/>
<evidence type="ECO:0000259" key="8">
    <source>
        <dbReference type="Pfam" id="PF14369"/>
    </source>
</evidence>
<evidence type="ECO:0000256" key="2">
    <source>
        <dbReference type="ARBA" id="ARBA00012483"/>
    </source>
</evidence>
<dbReference type="InterPro" id="IPR039525">
    <property type="entry name" value="RNF126-like_zinc-ribbon"/>
</dbReference>
<organism evidence="9 10">
    <name type="scientific">Canavalia gladiata</name>
    <name type="common">Sword bean</name>
    <name type="synonym">Dolichos gladiatus</name>
    <dbReference type="NCBI Taxonomy" id="3824"/>
    <lineage>
        <taxon>Eukaryota</taxon>
        <taxon>Viridiplantae</taxon>
        <taxon>Streptophyta</taxon>
        <taxon>Embryophyta</taxon>
        <taxon>Tracheophyta</taxon>
        <taxon>Spermatophyta</taxon>
        <taxon>Magnoliopsida</taxon>
        <taxon>eudicotyledons</taxon>
        <taxon>Gunneridae</taxon>
        <taxon>Pentapetalae</taxon>
        <taxon>rosids</taxon>
        <taxon>fabids</taxon>
        <taxon>Fabales</taxon>
        <taxon>Fabaceae</taxon>
        <taxon>Papilionoideae</taxon>
        <taxon>50 kb inversion clade</taxon>
        <taxon>NPAAA clade</taxon>
        <taxon>indigoferoid/millettioid clade</taxon>
        <taxon>Phaseoleae</taxon>
        <taxon>Canavalia</taxon>
    </lineage>
</organism>
<evidence type="ECO:0000256" key="6">
    <source>
        <dbReference type="ARBA" id="ARBA00022786"/>
    </source>
</evidence>
<dbReference type="GO" id="GO:0061630">
    <property type="term" value="F:ubiquitin protein ligase activity"/>
    <property type="evidence" value="ECO:0007669"/>
    <property type="project" value="UniProtKB-EC"/>
</dbReference>
<dbReference type="EMBL" id="JAYMYQ010000001">
    <property type="protein sequence ID" value="KAK7358081.1"/>
    <property type="molecule type" value="Genomic_DNA"/>
</dbReference>
<accession>A0AAN9MPA2</accession>
<dbReference type="GO" id="GO:0008270">
    <property type="term" value="F:zinc ion binding"/>
    <property type="evidence" value="ECO:0007669"/>
    <property type="project" value="UniProtKB-KW"/>
</dbReference>
<evidence type="ECO:0000256" key="1">
    <source>
        <dbReference type="ARBA" id="ARBA00000900"/>
    </source>
</evidence>
<protein>
    <recommendedName>
        <fullName evidence="2">RING-type E3 ubiquitin transferase</fullName>
        <ecNumber evidence="2">2.3.2.27</ecNumber>
    </recommendedName>
</protein>
<reference evidence="9 10" key="1">
    <citation type="submission" date="2024-01" db="EMBL/GenBank/DDBJ databases">
        <title>The genomes of 5 underutilized Papilionoideae crops provide insights into root nodulation and disease resistanc.</title>
        <authorList>
            <person name="Jiang F."/>
        </authorList>
    </citation>
    <scope>NUCLEOTIDE SEQUENCE [LARGE SCALE GENOMIC DNA]</scope>
    <source>
        <strain evidence="9">LVBAO_FW01</strain>
        <tissue evidence="9">Leaves</tissue>
    </source>
</reference>
<keyword evidence="3" id="KW-0808">Transferase</keyword>
<evidence type="ECO:0000256" key="3">
    <source>
        <dbReference type="ARBA" id="ARBA00022679"/>
    </source>
</evidence>
<dbReference type="EC" id="2.3.2.27" evidence="2"/>
<proteinExistence type="predicted"/>
<evidence type="ECO:0000313" key="9">
    <source>
        <dbReference type="EMBL" id="KAK7358081.1"/>
    </source>
</evidence>
<evidence type="ECO:0000256" key="4">
    <source>
        <dbReference type="ARBA" id="ARBA00022723"/>
    </source>
</evidence>